<evidence type="ECO:0000256" key="3">
    <source>
        <dbReference type="RuleBase" id="RU361153"/>
    </source>
</evidence>
<evidence type="ECO:0000259" key="4">
    <source>
        <dbReference type="Pfam" id="PF00150"/>
    </source>
</evidence>
<dbReference type="PANTHER" id="PTHR31297:SF13">
    <property type="entry name" value="PUTATIVE-RELATED"/>
    <property type="match status" value="1"/>
</dbReference>
<reference evidence="6" key="1">
    <citation type="journal article" date="2019" name="Int. J. Syst. Evol. Microbiol.">
        <title>The Global Catalogue of Microorganisms (GCM) 10K type strain sequencing project: providing services to taxonomists for standard genome sequencing and annotation.</title>
        <authorList>
            <consortium name="The Broad Institute Genomics Platform"/>
            <consortium name="The Broad Institute Genome Sequencing Center for Infectious Disease"/>
            <person name="Wu L."/>
            <person name="Ma J."/>
        </authorList>
    </citation>
    <scope>NUCLEOTIDE SEQUENCE [LARGE SCALE GENOMIC DNA]</scope>
    <source>
        <strain evidence="6">JCM 16540</strain>
    </source>
</reference>
<keyword evidence="1 3" id="KW-0378">Hydrolase</keyword>
<dbReference type="EMBL" id="BAAAYR010000001">
    <property type="protein sequence ID" value="GAA3558038.1"/>
    <property type="molecule type" value="Genomic_DNA"/>
</dbReference>
<accession>A0ABP6WZG3</accession>
<evidence type="ECO:0000313" key="6">
    <source>
        <dbReference type="Proteomes" id="UP001500767"/>
    </source>
</evidence>
<comment type="similarity">
    <text evidence="3">Belongs to the glycosyl hydrolase 5 (cellulase A) family.</text>
</comment>
<dbReference type="SUPFAM" id="SSF51445">
    <property type="entry name" value="(Trans)glycosidases"/>
    <property type="match status" value="1"/>
</dbReference>
<dbReference type="InterPro" id="IPR050386">
    <property type="entry name" value="Glycosyl_hydrolase_5"/>
</dbReference>
<evidence type="ECO:0000256" key="2">
    <source>
        <dbReference type="ARBA" id="ARBA00023295"/>
    </source>
</evidence>
<organism evidence="5 6">
    <name type="scientific">Microlunatus spumicola</name>
    <dbReference type="NCBI Taxonomy" id="81499"/>
    <lineage>
        <taxon>Bacteria</taxon>
        <taxon>Bacillati</taxon>
        <taxon>Actinomycetota</taxon>
        <taxon>Actinomycetes</taxon>
        <taxon>Propionibacteriales</taxon>
        <taxon>Propionibacteriaceae</taxon>
        <taxon>Microlunatus</taxon>
    </lineage>
</organism>
<proteinExistence type="inferred from homology"/>
<dbReference type="Proteomes" id="UP001500767">
    <property type="component" value="Unassembled WGS sequence"/>
</dbReference>
<dbReference type="RefSeq" id="WP_204911821.1">
    <property type="nucleotide sequence ID" value="NZ_BAAAYR010000001.1"/>
</dbReference>
<evidence type="ECO:0000256" key="1">
    <source>
        <dbReference type="ARBA" id="ARBA00022801"/>
    </source>
</evidence>
<dbReference type="Gene3D" id="3.20.20.80">
    <property type="entry name" value="Glycosidases"/>
    <property type="match status" value="1"/>
</dbReference>
<dbReference type="Pfam" id="PF00150">
    <property type="entry name" value="Cellulase"/>
    <property type="match status" value="1"/>
</dbReference>
<evidence type="ECO:0000313" key="5">
    <source>
        <dbReference type="EMBL" id="GAA3558038.1"/>
    </source>
</evidence>
<feature type="domain" description="Glycoside hydrolase family 5" evidence="4">
    <location>
        <begin position="75"/>
        <end position="333"/>
    </location>
</feature>
<name>A0ABP6WZG3_9ACTN</name>
<keyword evidence="2 3" id="KW-0326">Glycosidase</keyword>
<keyword evidence="6" id="KW-1185">Reference proteome</keyword>
<dbReference type="InterPro" id="IPR017853">
    <property type="entry name" value="GH"/>
</dbReference>
<dbReference type="InterPro" id="IPR001547">
    <property type="entry name" value="Glyco_hydro_5"/>
</dbReference>
<dbReference type="PANTHER" id="PTHR31297">
    <property type="entry name" value="GLUCAN ENDO-1,6-BETA-GLUCOSIDASE B"/>
    <property type="match status" value="1"/>
</dbReference>
<comment type="caution">
    <text evidence="5">The sequence shown here is derived from an EMBL/GenBank/DDBJ whole genome shotgun (WGS) entry which is preliminary data.</text>
</comment>
<protein>
    <recommendedName>
        <fullName evidence="4">Glycoside hydrolase family 5 domain-containing protein</fullName>
    </recommendedName>
</protein>
<sequence length="458" mass="52649">MTHRNLSARGSQFVDADGQDVRLRGPNIGGWLLMENFITGYAANESFMRAQVRRVLGEDRAARFFERLLTAFYNEADVAFLAEQGFNAVRVNVNYRHLESDAKPFEVIESGFRHLDRAVELGAKHGIYTMIDLHALPGYQNQDWHSDNPTHVDTFWDHPHFQDRVVHLWEAIADRYKDQHWVSGYNLMNEPADATRQRVGPYYDRLVAAVKAVDPDHLIFLDGNTYSTEFEFFEEPQDGVVYALHDYVASGFGRGGPYPGVTDGTYIDRDVVEEKFLKRSEYARRTGTPIVVSEFSPIYFNDEAKDVQRRQILADQLEIYTRYGVSWQSWMYKDLGRQGMVGLRPDTPYRQRFDPFVAKKFRLAADGWGSDEVGPAEITQPVQDLVAREFPDFDPYPFGRFHFVRRLLLNITVAEPLAEEYAELLRGLDDSELDALADSFSFESCQVRESLVDQFKAG</sequence>
<gene>
    <name evidence="5" type="ORF">GCM10022197_11710</name>
</gene>